<keyword evidence="1" id="KW-0812">Transmembrane</keyword>
<dbReference type="Pfam" id="PF03020">
    <property type="entry name" value="LEM"/>
    <property type="match status" value="1"/>
</dbReference>
<keyword evidence="1" id="KW-1133">Transmembrane helix</keyword>
<reference evidence="3 6" key="1">
    <citation type="submission" date="2021-07" db="EMBL/GenBank/DDBJ databases">
        <authorList>
            <person name="Imarazene B."/>
            <person name="Zahm M."/>
            <person name="Klopp C."/>
            <person name="Cabau C."/>
            <person name="Beille S."/>
            <person name="Jouanno E."/>
            <person name="Castinel A."/>
            <person name="Lluch J."/>
            <person name="Gil L."/>
            <person name="Kuchtly C."/>
            <person name="Lopez Roques C."/>
            <person name="Donnadieu C."/>
            <person name="Parrinello H."/>
            <person name="Journot L."/>
            <person name="Du K."/>
            <person name="Schartl M."/>
            <person name="Retaux S."/>
            <person name="Guiguen Y."/>
        </authorList>
    </citation>
    <scope>NUCLEOTIDE SEQUENCE [LARGE SCALE GENOMIC DNA]</scope>
    <source>
        <strain evidence="3">Pach_M1</strain>
        <tissue evidence="3">Testis</tissue>
    </source>
</reference>
<dbReference type="PROSITE" id="PS50954">
    <property type="entry name" value="LEM"/>
    <property type="match status" value="1"/>
</dbReference>
<sequence length="171" mass="20352">MAMLSSKSDQEIGWMLDDYGIKHGPVVETTRTLYEKKLREAMAKERKVKRPSERTFYREEEKDPYVHYRRPLRQEGYGGDWRTNPGLKSEYEELDTVDEPTVFRTQTSYRNLTRPLMHRYETQREPTPEKSPGRVIPLWLQILLFLIVVCTLVFVFMNMEASENRPFGRLT</sequence>
<dbReference type="Proteomes" id="UP000752171">
    <property type="component" value="Unassembled WGS sequence"/>
</dbReference>
<dbReference type="AlphaFoldDB" id="A0A8B9KWZ0"/>
<evidence type="ECO:0000256" key="1">
    <source>
        <dbReference type="SAM" id="Phobius"/>
    </source>
</evidence>
<name>A0A8B9KWZ0_ASTMX</name>
<evidence type="ECO:0000313" key="5">
    <source>
        <dbReference type="Proteomes" id="UP000694621"/>
    </source>
</evidence>
<dbReference type="SUPFAM" id="SSF63451">
    <property type="entry name" value="LEM domain"/>
    <property type="match status" value="1"/>
</dbReference>
<organism evidence="4 5">
    <name type="scientific">Astyanax mexicanus</name>
    <name type="common">Blind cave fish</name>
    <name type="synonym">Astyanax fasciatus mexicanus</name>
    <dbReference type="NCBI Taxonomy" id="7994"/>
    <lineage>
        <taxon>Eukaryota</taxon>
        <taxon>Metazoa</taxon>
        <taxon>Chordata</taxon>
        <taxon>Craniata</taxon>
        <taxon>Vertebrata</taxon>
        <taxon>Euteleostomi</taxon>
        <taxon>Actinopterygii</taxon>
        <taxon>Neopterygii</taxon>
        <taxon>Teleostei</taxon>
        <taxon>Ostariophysi</taxon>
        <taxon>Characiformes</taxon>
        <taxon>Characoidei</taxon>
        <taxon>Acestrorhamphidae</taxon>
        <taxon>Acestrorhamphinae</taxon>
        <taxon>Astyanax</taxon>
    </lineage>
</organism>
<dbReference type="InterPro" id="IPR003887">
    <property type="entry name" value="LEM_dom"/>
</dbReference>
<feature type="domain" description="LEM" evidence="2">
    <location>
        <begin position="1"/>
        <end position="45"/>
    </location>
</feature>
<dbReference type="Gene3D" id="1.10.720.40">
    <property type="match status" value="1"/>
</dbReference>
<evidence type="ECO:0000313" key="6">
    <source>
        <dbReference type="Proteomes" id="UP000752171"/>
    </source>
</evidence>
<dbReference type="KEGG" id="amex:103043983"/>
<dbReference type="SMART" id="SM00540">
    <property type="entry name" value="LEM"/>
    <property type="match status" value="1"/>
</dbReference>
<dbReference type="PANTHER" id="PTHR12019">
    <property type="entry name" value="LAMINA-ASSOCIATED POLYPEPTIDE THYMOPOIETIN"/>
    <property type="match status" value="1"/>
</dbReference>
<dbReference type="InterPro" id="IPR051656">
    <property type="entry name" value="LEM_domain"/>
</dbReference>
<protein>
    <submittedName>
        <fullName evidence="4">Si:ch211-150o23.2</fullName>
    </submittedName>
</protein>
<feature type="transmembrane region" description="Helical" evidence="1">
    <location>
        <begin position="138"/>
        <end position="157"/>
    </location>
</feature>
<dbReference type="InterPro" id="IPR011015">
    <property type="entry name" value="LEM/LEM-like_dom_sf"/>
</dbReference>
<dbReference type="FunFam" id="1.10.720.40:FF:000001">
    <property type="entry name" value="LEM domain containing 2, isoform CRA_a"/>
    <property type="match status" value="1"/>
</dbReference>
<dbReference type="Ensembl" id="ENSAMXT00005047255.1">
    <property type="protein sequence ID" value="ENSAMXP00005043471.1"/>
    <property type="gene ID" value="ENSAMXG00005020233.1"/>
</dbReference>
<gene>
    <name evidence="3" type="ORF">AMEX_G15065</name>
</gene>
<evidence type="ECO:0000259" key="2">
    <source>
        <dbReference type="PROSITE" id="PS50954"/>
    </source>
</evidence>
<dbReference type="PANTHER" id="PTHR12019:SF5">
    <property type="entry name" value="EMERIN (EMERY-DREIFUSS MUSCULAR DYSTROPHY)"/>
    <property type="match status" value="1"/>
</dbReference>
<reference evidence="4" key="2">
    <citation type="submission" date="2025-05" db="UniProtKB">
        <authorList>
            <consortium name="Ensembl"/>
        </authorList>
    </citation>
    <scope>IDENTIFICATION</scope>
</reference>
<keyword evidence="1" id="KW-0472">Membrane</keyword>
<evidence type="ECO:0000313" key="4">
    <source>
        <dbReference type="Ensembl" id="ENSAMXP00005043471.1"/>
    </source>
</evidence>
<dbReference type="Proteomes" id="UP000694621">
    <property type="component" value="Unplaced"/>
</dbReference>
<proteinExistence type="predicted"/>
<accession>A0A8B9KWZ0</accession>
<dbReference type="EMBL" id="JAICCE010000012">
    <property type="protein sequence ID" value="KAG9270148.1"/>
    <property type="molecule type" value="Genomic_DNA"/>
</dbReference>
<evidence type="ECO:0000313" key="3">
    <source>
        <dbReference type="EMBL" id="KAG9270148.1"/>
    </source>
</evidence>